<name>A0ABU9YJD3_9PROT</name>
<accession>A0ABU9YJD3</accession>
<comment type="caution">
    <text evidence="1">The sequence shown here is derived from an EMBL/GenBank/DDBJ whole genome shotgun (WGS) entry which is preliminary data.</text>
</comment>
<dbReference type="EMBL" id="JBBKTW010000004">
    <property type="protein sequence ID" value="MEN2988891.1"/>
    <property type="molecule type" value="Genomic_DNA"/>
</dbReference>
<dbReference type="RefSeq" id="WP_345935998.1">
    <property type="nucleotide sequence ID" value="NZ_JBBKTV010000018.1"/>
</dbReference>
<reference evidence="1 2" key="1">
    <citation type="submission" date="2024-03" db="EMBL/GenBank/DDBJ databases">
        <title>High-quality draft genome sequencing of Tistrella sp. BH-R2-4.</title>
        <authorList>
            <person name="Dong C."/>
        </authorList>
    </citation>
    <scope>NUCLEOTIDE SEQUENCE [LARGE SCALE GENOMIC DNA]</scope>
    <source>
        <strain evidence="1 2">BH-R2-4</strain>
    </source>
</reference>
<keyword evidence="2" id="KW-1185">Reference proteome</keyword>
<evidence type="ECO:0000313" key="2">
    <source>
        <dbReference type="Proteomes" id="UP001413721"/>
    </source>
</evidence>
<sequence length="52" mass="5318">MSMPGGKPPGSDTPGMIGFAFHRRGRDGEAVIAATVAQILPALPAGSRRRSA</sequence>
<proteinExistence type="predicted"/>
<organism evidence="1 2">
    <name type="scientific">Tistrella arctica</name>
    <dbReference type="NCBI Taxonomy" id="3133430"/>
    <lineage>
        <taxon>Bacteria</taxon>
        <taxon>Pseudomonadati</taxon>
        <taxon>Pseudomonadota</taxon>
        <taxon>Alphaproteobacteria</taxon>
        <taxon>Geminicoccales</taxon>
        <taxon>Geminicoccaceae</taxon>
        <taxon>Tistrella</taxon>
    </lineage>
</organism>
<protein>
    <submittedName>
        <fullName evidence="1">Uncharacterized protein</fullName>
    </submittedName>
</protein>
<dbReference type="Proteomes" id="UP001413721">
    <property type="component" value="Unassembled WGS sequence"/>
</dbReference>
<evidence type="ECO:0000313" key="1">
    <source>
        <dbReference type="EMBL" id="MEN2988891.1"/>
    </source>
</evidence>
<gene>
    <name evidence="1" type="ORF">WG926_11305</name>
</gene>